<keyword evidence="6" id="KW-0963">Cytoplasm</keyword>
<evidence type="ECO:0000256" key="3">
    <source>
        <dbReference type="ARBA" id="ARBA00022741"/>
    </source>
</evidence>
<dbReference type="GO" id="GO:0005737">
    <property type="term" value="C:cytoplasm"/>
    <property type="evidence" value="ECO:0007669"/>
    <property type="project" value="UniProtKB-SubCell"/>
</dbReference>
<dbReference type="Gene3D" id="1.20.59.20">
    <property type="match status" value="1"/>
</dbReference>
<dbReference type="GO" id="GO:0006400">
    <property type="term" value="P:tRNA modification"/>
    <property type="evidence" value="ECO:0007669"/>
    <property type="project" value="UniProtKB-UniRule"/>
</dbReference>
<dbReference type="Pfam" id="PF01171">
    <property type="entry name" value="ATP_bind_3"/>
    <property type="match status" value="1"/>
</dbReference>
<keyword evidence="4 6" id="KW-0067">ATP-binding</keyword>
<dbReference type="AlphaFoldDB" id="A0A086Z1N9"/>
<dbReference type="HAMAP" id="MF_01161">
    <property type="entry name" value="tRNA_Ile_lys_synt"/>
    <property type="match status" value="1"/>
</dbReference>
<evidence type="ECO:0000256" key="1">
    <source>
        <dbReference type="ARBA" id="ARBA00022598"/>
    </source>
</evidence>
<comment type="caution">
    <text evidence="8">The sequence shown here is derived from an EMBL/GenBank/DDBJ whole genome shotgun (WGS) entry which is preliminary data.</text>
</comment>
<evidence type="ECO:0000259" key="7">
    <source>
        <dbReference type="Pfam" id="PF01171"/>
    </source>
</evidence>
<keyword evidence="2 6" id="KW-0819">tRNA processing</keyword>
<comment type="similarity">
    <text evidence="6">Belongs to the tRNA(Ile)-lysidine synthase family.</text>
</comment>
<dbReference type="GO" id="GO:0005524">
    <property type="term" value="F:ATP binding"/>
    <property type="evidence" value="ECO:0007669"/>
    <property type="project" value="UniProtKB-UniRule"/>
</dbReference>
<comment type="subcellular location">
    <subcellularLocation>
        <location evidence="6">Cytoplasm</location>
    </subcellularLocation>
</comment>
<dbReference type="eggNOG" id="COG0037">
    <property type="taxonomic scope" value="Bacteria"/>
</dbReference>
<keyword evidence="3 6" id="KW-0547">Nucleotide-binding</keyword>
<evidence type="ECO:0000256" key="4">
    <source>
        <dbReference type="ARBA" id="ARBA00022840"/>
    </source>
</evidence>
<dbReference type="PANTHER" id="PTHR43033:SF1">
    <property type="entry name" value="TRNA(ILE)-LYSIDINE SYNTHASE-RELATED"/>
    <property type="match status" value="1"/>
</dbReference>
<evidence type="ECO:0000256" key="6">
    <source>
        <dbReference type="HAMAP-Rule" id="MF_01161"/>
    </source>
</evidence>
<dbReference type="PATRIC" id="fig|1437605.7.peg.890"/>
<organism evidence="8 9">
    <name type="scientific">Bifidobacterium actinocoloniiforme DSM 22766</name>
    <dbReference type="NCBI Taxonomy" id="1437605"/>
    <lineage>
        <taxon>Bacteria</taxon>
        <taxon>Bacillati</taxon>
        <taxon>Actinomycetota</taxon>
        <taxon>Actinomycetes</taxon>
        <taxon>Bifidobacteriales</taxon>
        <taxon>Bifidobacteriaceae</taxon>
        <taxon>Bifidobacterium</taxon>
    </lineage>
</organism>
<dbReference type="GO" id="GO:0032267">
    <property type="term" value="F:tRNA(Ile)-lysidine synthase activity"/>
    <property type="evidence" value="ECO:0007669"/>
    <property type="project" value="UniProtKB-EC"/>
</dbReference>
<keyword evidence="9" id="KW-1185">Reference proteome</keyword>
<dbReference type="PANTHER" id="PTHR43033">
    <property type="entry name" value="TRNA(ILE)-LYSIDINE SYNTHASE-RELATED"/>
    <property type="match status" value="1"/>
</dbReference>
<dbReference type="CDD" id="cd01992">
    <property type="entry name" value="TilS_N"/>
    <property type="match status" value="1"/>
</dbReference>
<proteinExistence type="inferred from homology"/>
<evidence type="ECO:0000313" key="9">
    <source>
        <dbReference type="Proteomes" id="UP000029015"/>
    </source>
</evidence>
<dbReference type="RefSeq" id="WP_033503555.1">
    <property type="nucleotide sequence ID" value="NZ_CP011786.1"/>
</dbReference>
<keyword evidence="1 6" id="KW-0436">Ligase</keyword>
<sequence>MVYSPELRQGVGDLRRCLEEAGLGRQGAGFAKHGSHSPAPDAPLILVACSGGRDSTALAALASIVCPELGLKCGAVVINHGLQEGSAQVAGEAAHRCSSLGLDPVVTERVQVTHTKAGMEADARSARYQAIGRVALAAGARAVLLAHTRDDQAEGVLISLIRTAGLGALAGMAPRSRRGGVLYLRPLLDVSRSQTTTICRQMGLDWWDDPSNGGEFAADQRLPANYPLRSRVRHDLLPALSAFAGRDMAMHLAQSALLARADQDFLDQEAGRLLTRSLRPRTAKPQGAEPLACLDVKTMQDAHPALRSRAWAQLLTSLGLDASSRRIGQIDALVSRWHGQGPVSLPSFHSAFRQGHVILICKDRDHAHR</sequence>
<gene>
    <name evidence="6" type="primary">tilS</name>
    <name evidence="8" type="ORF">BACT_1143</name>
</gene>
<reference evidence="8 9" key="1">
    <citation type="submission" date="2014-03" db="EMBL/GenBank/DDBJ databases">
        <title>Genomics of Bifidobacteria.</title>
        <authorList>
            <person name="Ventura M."/>
            <person name="Milani C."/>
            <person name="Lugli G.A."/>
        </authorList>
    </citation>
    <scope>NUCLEOTIDE SEQUENCE [LARGE SCALE GENOMIC DNA]</scope>
    <source>
        <strain evidence="8 9">DSM 22766</strain>
    </source>
</reference>
<dbReference type="NCBIfam" id="TIGR02432">
    <property type="entry name" value="lysidine_TilS_N"/>
    <property type="match status" value="1"/>
</dbReference>
<dbReference type="SUPFAM" id="SSF52402">
    <property type="entry name" value="Adenine nucleotide alpha hydrolases-like"/>
    <property type="match status" value="1"/>
</dbReference>
<dbReference type="KEGG" id="bact:AB656_04315"/>
<feature type="binding site" evidence="6">
    <location>
        <begin position="50"/>
        <end position="55"/>
    </location>
    <ligand>
        <name>ATP</name>
        <dbReference type="ChEBI" id="CHEBI:30616"/>
    </ligand>
</feature>
<dbReference type="InterPro" id="IPR012795">
    <property type="entry name" value="tRNA_Ile_lys_synt_N"/>
</dbReference>
<dbReference type="SUPFAM" id="SSF82829">
    <property type="entry name" value="MesJ substrate recognition domain-like"/>
    <property type="match status" value="1"/>
</dbReference>
<dbReference type="InterPro" id="IPR012094">
    <property type="entry name" value="tRNA_Ile_lys_synt"/>
</dbReference>
<dbReference type="OrthoDB" id="5244702at2"/>
<dbReference type="InterPro" id="IPR014729">
    <property type="entry name" value="Rossmann-like_a/b/a_fold"/>
</dbReference>
<dbReference type="InterPro" id="IPR011063">
    <property type="entry name" value="TilS/TtcA_N"/>
</dbReference>
<dbReference type="Gene3D" id="3.40.50.620">
    <property type="entry name" value="HUPs"/>
    <property type="match status" value="1"/>
</dbReference>
<evidence type="ECO:0000256" key="2">
    <source>
        <dbReference type="ARBA" id="ARBA00022694"/>
    </source>
</evidence>
<evidence type="ECO:0000313" key="8">
    <source>
        <dbReference type="EMBL" id="KFI40439.1"/>
    </source>
</evidence>
<name>A0A086Z1N9_9BIFI</name>
<protein>
    <recommendedName>
        <fullName evidence="6">tRNA(Ile)-lysidine synthase</fullName>
        <ecNumber evidence="6">6.3.4.19</ecNumber>
    </recommendedName>
    <alternativeName>
        <fullName evidence="6">tRNA(Ile)-2-lysyl-cytidine synthase</fullName>
    </alternativeName>
    <alternativeName>
        <fullName evidence="6">tRNA(Ile)-lysidine synthetase</fullName>
    </alternativeName>
</protein>
<feature type="domain" description="tRNA(Ile)-lysidine/2-thiocytidine synthase N-terminal" evidence="7">
    <location>
        <begin position="45"/>
        <end position="213"/>
    </location>
</feature>
<dbReference type="EMBL" id="JGYK01000001">
    <property type="protein sequence ID" value="KFI40439.1"/>
    <property type="molecule type" value="Genomic_DNA"/>
</dbReference>
<dbReference type="Proteomes" id="UP000029015">
    <property type="component" value="Unassembled WGS sequence"/>
</dbReference>
<accession>A0A086Z1N9</accession>
<comment type="domain">
    <text evidence="6">The N-terminal region contains the highly conserved SGGXDS motif, predicted to be a P-loop motif involved in ATP binding.</text>
</comment>
<comment type="function">
    <text evidence="6">Ligates lysine onto the cytidine present at position 34 of the AUA codon-specific tRNA(Ile) that contains the anticodon CAU, in an ATP-dependent manner. Cytidine is converted to lysidine, thus changing the amino acid specificity of the tRNA from methionine to isoleucine.</text>
</comment>
<comment type="catalytic activity">
    <reaction evidence="5 6">
        <text>cytidine(34) in tRNA(Ile2) + L-lysine + ATP = lysidine(34) in tRNA(Ile2) + AMP + diphosphate + H(+)</text>
        <dbReference type="Rhea" id="RHEA:43744"/>
        <dbReference type="Rhea" id="RHEA-COMP:10625"/>
        <dbReference type="Rhea" id="RHEA-COMP:10670"/>
        <dbReference type="ChEBI" id="CHEBI:15378"/>
        <dbReference type="ChEBI" id="CHEBI:30616"/>
        <dbReference type="ChEBI" id="CHEBI:32551"/>
        <dbReference type="ChEBI" id="CHEBI:33019"/>
        <dbReference type="ChEBI" id="CHEBI:82748"/>
        <dbReference type="ChEBI" id="CHEBI:83665"/>
        <dbReference type="ChEBI" id="CHEBI:456215"/>
        <dbReference type="EC" id="6.3.4.19"/>
    </reaction>
</comment>
<dbReference type="STRING" id="1437605.AB656_04315"/>
<evidence type="ECO:0000256" key="5">
    <source>
        <dbReference type="ARBA" id="ARBA00048539"/>
    </source>
</evidence>
<dbReference type="EC" id="6.3.4.19" evidence="6"/>